<sequence>MDTINLYMCASPAPADSPVGSPESGSTMPTVCSLINVGNGCRRWIKNRTIHRGRRITTTAIIIIKWKHDHRQIDTFMAVLPHGGHITLNLLSYLRNIL</sequence>
<proteinExistence type="predicted"/>
<keyword evidence="2" id="KW-1185">Reference proteome</keyword>
<comment type="caution">
    <text evidence="1">The sequence shown here is derived from an EMBL/GenBank/DDBJ whole genome shotgun (WGS) entry which is preliminary data.</text>
</comment>
<gene>
    <name evidence="1" type="ORF">Gohar_011684</name>
</gene>
<dbReference type="AlphaFoldDB" id="A0A7J9GUP6"/>
<accession>A0A7J9GUP6</accession>
<reference evidence="1 2" key="1">
    <citation type="journal article" date="2019" name="Genome Biol. Evol.">
        <title>Insights into the evolution of the New World diploid cottons (Gossypium, subgenus Houzingenia) based on genome sequencing.</title>
        <authorList>
            <person name="Grover C.E."/>
            <person name="Arick M.A. 2nd"/>
            <person name="Thrash A."/>
            <person name="Conover J.L."/>
            <person name="Sanders W.S."/>
            <person name="Peterson D.G."/>
            <person name="Frelichowski J.E."/>
            <person name="Scheffler J.A."/>
            <person name="Scheffler B.E."/>
            <person name="Wendel J.F."/>
        </authorList>
    </citation>
    <scope>NUCLEOTIDE SEQUENCE [LARGE SCALE GENOMIC DNA]</scope>
    <source>
        <strain evidence="1">0</strain>
        <tissue evidence="1">Leaf</tissue>
    </source>
</reference>
<protein>
    <submittedName>
        <fullName evidence="1">Uncharacterized protein</fullName>
    </submittedName>
</protein>
<name>A0A7J9GUP6_9ROSI</name>
<organism evidence="1 2">
    <name type="scientific">Gossypium harknessii</name>
    <dbReference type="NCBI Taxonomy" id="34285"/>
    <lineage>
        <taxon>Eukaryota</taxon>
        <taxon>Viridiplantae</taxon>
        <taxon>Streptophyta</taxon>
        <taxon>Embryophyta</taxon>
        <taxon>Tracheophyta</taxon>
        <taxon>Spermatophyta</taxon>
        <taxon>Magnoliopsida</taxon>
        <taxon>eudicotyledons</taxon>
        <taxon>Gunneridae</taxon>
        <taxon>Pentapetalae</taxon>
        <taxon>rosids</taxon>
        <taxon>malvids</taxon>
        <taxon>Malvales</taxon>
        <taxon>Malvaceae</taxon>
        <taxon>Malvoideae</taxon>
        <taxon>Gossypium</taxon>
    </lineage>
</organism>
<evidence type="ECO:0000313" key="1">
    <source>
        <dbReference type="EMBL" id="MBA0801311.1"/>
    </source>
</evidence>
<dbReference type="EMBL" id="JABFAD010000006">
    <property type="protein sequence ID" value="MBA0801311.1"/>
    <property type="molecule type" value="Genomic_DNA"/>
</dbReference>
<dbReference type="Proteomes" id="UP000593560">
    <property type="component" value="Unassembled WGS sequence"/>
</dbReference>
<evidence type="ECO:0000313" key="2">
    <source>
        <dbReference type="Proteomes" id="UP000593560"/>
    </source>
</evidence>